<dbReference type="EMBL" id="JACLHY010000002">
    <property type="protein sequence ID" value="MBC8767173.1"/>
    <property type="molecule type" value="Genomic_DNA"/>
</dbReference>
<comment type="caution">
    <text evidence="1">The sequence shown here is derived from an EMBL/GenBank/DDBJ whole genome shotgun (WGS) entry which is preliminary data.</text>
</comment>
<proteinExistence type="predicted"/>
<dbReference type="Proteomes" id="UP000618952">
    <property type="component" value="Unassembled WGS sequence"/>
</dbReference>
<protein>
    <recommendedName>
        <fullName evidence="3">Protein kinase domain-containing protein</fullName>
    </recommendedName>
</protein>
<reference evidence="1 2" key="1">
    <citation type="submission" date="2020-08" db="EMBL/GenBank/DDBJ databases">
        <title>Arenibacter gaetbuli sp. nov., isolated from a sand dune.</title>
        <authorList>
            <person name="Park S."/>
            <person name="Yoon J.-H."/>
        </authorList>
    </citation>
    <scope>NUCLEOTIDE SEQUENCE [LARGE SCALE GENOMIC DNA]</scope>
    <source>
        <strain evidence="1 2">BSSL-BM3</strain>
    </source>
</reference>
<organism evidence="1 2">
    <name type="scientific">Arenibacter arenosicollis</name>
    <dbReference type="NCBI Taxonomy" id="2762274"/>
    <lineage>
        <taxon>Bacteria</taxon>
        <taxon>Pseudomonadati</taxon>
        <taxon>Bacteroidota</taxon>
        <taxon>Flavobacteriia</taxon>
        <taxon>Flavobacteriales</taxon>
        <taxon>Flavobacteriaceae</taxon>
        <taxon>Arenibacter</taxon>
    </lineage>
</organism>
<name>A0ABR7QJ12_9FLAO</name>
<evidence type="ECO:0000313" key="1">
    <source>
        <dbReference type="EMBL" id="MBC8767173.1"/>
    </source>
</evidence>
<gene>
    <name evidence="1" type="ORF">H4O18_04135</name>
</gene>
<accession>A0ABR7QJ12</accession>
<evidence type="ECO:0008006" key="3">
    <source>
        <dbReference type="Google" id="ProtNLM"/>
    </source>
</evidence>
<sequence length="129" mass="15192">MATQTPQPITHVYKEINEGKYRSVKHYELIKASSNNVQLTKLLNLSKDRNCAKSLPVYWLQIHDGKKWIKPRLTGLFKTEYKNVFKGDTQRKRNLLIFEFLDNGSTLVIKYFQDYFTGDLRNVSQYINS</sequence>
<dbReference type="RefSeq" id="WP_187581841.1">
    <property type="nucleotide sequence ID" value="NZ_JACLHY010000002.1"/>
</dbReference>
<keyword evidence="2" id="KW-1185">Reference proteome</keyword>
<evidence type="ECO:0000313" key="2">
    <source>
        <dbReference type="Proteomes" id="UP000618952"/>
    </source>
</evidence>